<organism evidence="2 3">
    <name type="scientific">Tropicimonas aquimaris</name>
    <dbReference type="NCBI Taxonomy" id="914152"/>
    <lineage>
        <taxon>Bacteria</taxon>
        <taxon>Pseudomonadati</taxon>
        <taxon>Pseudomonadota</taxon>
        <taxon>Alphaproteobacteria</taxon>
        <taxon>Rhodobacterales</taxon>
        <taxon>Roseobacteraceae</taxon>
        <taxon>Tropicimonas</taxon>
    </lineage>
</organism>
<protein>
    <recommendedName>
        <fullName evidence="4">Phasin protein</fullName>
    </recommendedName>
</protein>
<dbReference type="RefSeq" id="WP_386075271.1">
    <property type="nucleotide sequence ID" value="NZ_JBHTJT010000030.1"/>
</dbReference>
<keyword evidence="3" id="KW-1185">Reference proteome</keyword>
<dbReference type="Proteomes" id="UP001597108">
    <property type="component" value="Unassembled WGS sequence"/>
</dbReference>
<proteinExistence type="predicted"/>
<feature type="region of interest" description="Disordered" evidence="1">
    <location>
        <begin position="1"/>
        <end position="20"/>
    </location>
</feature>
<comment type="caution">
    <text evidence="2">The sequence shown here is derived from an EMBL/GenBank/DDBJ whole genome shotgun (WGS) entry which is preliminary data.</text>
</comment>
<sequence length="118" mass="13280">MTGKKGMTRERMRSGDATEQPVAGACESGLDYANWLGNAWVYCLSEMGTEVSHFIADRIREDVRTQHAILHCKDPSGIQEIQKAFIDKAISDYIAETGRLVEIGKQFHHQDTPERAEQ</sequence>
<feature type="compositionally biased region" description="Basic and acidic residues" evidence="1">
    <location>
        <begin position="7"/>
        <end position="16"/>
    </location>
</feature>
<evidence type="ECO:0000313" key="3">
    <source>
        <dbReference type="Proteomes" id="UP001597108"/>
    </source>
</evidence>
<accession>A0ABW3ISZ8</accession>
<gene>
    <name evidence="2" type="ORF">ACFQ2S_13775</name>
</gene>
<dbReference type="EMBL" id="JBHTJT010000030">
    <property type="protein sequence ID" value="MFD0980717.1"/>
    <property type="molecule type" value="Genomic_DNA"/>
</dbReference>
<name>A0ABW3ISZ8_9RHOB</name>
<evidence type="ECO:0000313" key="2">
    <source>
        <dbReference type="EMBL" id="MFD0980717.1"/>
    </source>
</evidence>
<reference evidence="3" key="1">
    <citation type="journal article" date="2019" name="Int. J. Syst. Evol. Microbiol.">
        <title>The Global Catalogue of Microorganisms (GCM) 10K type strain sequencing project: providing services to taxonomists for standard genome sequencing and annotation.</title>
        <authorList>
            <consortium name="The Broad Institute Genomics Platform"/>
            <consortium name="The Broad Institute Genome Sequencing Center for Infectious Disease"/>
            <person name="Wu L."/>
            <person name="Ma J."/>
        </authorList>
    </citation>
    <scope>NUCLEOTIDE SEQUENCE [LARGE SCALE GENOMIC DNA]</scope>
    <source>
        <strain evidence="3">CCUG 60524</strain>
    </source>
</reference>
<evidence type="ECO:0008006" key="4">
    <source>
        <dbReference type="Google" id="ProtNLM"/>
    </source>
</evidence>
<evidence type="ECO:0000256" key="1">
    <source>
        <dbReference type="SAM" id="MobiDB-lite"/>
    </source>
</evidence>